<protein>
    <submittedName>
        <fullName evidence="1">Uncharacterized protein</fullName>
    </submittedName>
</protein>
<dbReference type="AlphaFoldDB" id="A0A0W0F689"/>
<sequence length="144" mass="15894">MLPRAPAYEDLVSGGNESIDRELELMPTRNPVVPAQVHAVVVLAANAPLKSASRLSRSSMTALVLRSGKLPQGCKSWLSTGYRITSMPFVTCSEDTTITSWTRVHWPKPGNSWDWIFPGRYLPALDSQQHGSQASIVDMRNETN</sequence>
<comment type="caution">
    <text evidence="1">The sequence shown here is derived from an EMBL/GenBank/DDBJ whole genome shotgun (WGS) entry which is preliminary data.</text>
</comment>
<dbReference type="Proteomes" id="UP000054988">
    <property type="component" value="Unassembled WGS sequence"/>
</dbReference>
<name>A0A0W0F689_MONRR</name>
<organism evidence="1 2">
    <name type="scientific">Moniliophthora roreri</name>
    <name type="common">Frosty pod rot fungus</name>
    <name type="synonym">Monilia roreri</name>
    <dbReference type="NCBI Taxonomy" id="221103"/>
    <lineage>
        <taxon>Eukaryota</taxon>
        <taxon>Fungi</taxon>
        <taxon>Dikarya</taxon>
        <taxon>Basidiomycota</taxon>
        <taxon>Agaricomycotina</taxon>
        <taxon>Agaricomycetes</taxon>
        <taxon>Agaricomycetidae</taxon>
        <taxon>Agaricales</taxon>
        <taxon>Marasmiineae</taxon>
        <taxon>Marasmiaceae</taxon>
        <taxon>Moniliophthora</taxon>
    </lineage>
</organism>
<reference evidence="1 2" key="1">
    <citation type="submission" date="2015-12" db="EMBL/GenBank/DDBJ databases">
        <title>Draft genome sequence of Moniliophthora roreri, the causal agent of frosty pod rot of cacao.</title>
        <authorList>
            <person name="Aime M.C."/>
            <person name="Diaz-Valderrama J.R."/>
            <person name="Kijpornyongpan T."/>
            <person name="Phillips-Mora W."/>
        </authorList>
    </citation>
    <scope>NUCLEOTIDE SEQUENCE [LARGE SCALE GENOMIC DNA]</scope>
    <source>
        <strain evidence="1 2">MCA 2952</strain>
    </source>
</reference>
<gene>
    <name evidence="1" type="ORF">WG66_15606</name>
</gene>
<evidence type="ECO:0000313" key="2">
    <source>
        <dbReference type="Proteomes" id="UP000054988"/>
    </source>
</evidence>
<accession>A0A0W0F689</accession>
<dbReference type="EMBL" id="LATX01002288">
    <property type="protein sequence ID" value="KTB31804.1"/>
    <property type="molecule type" value="Genomic_DNA"/>
</dbReference>
<evidence type="ECO:0000313" key="1">
    <source>
        <dbReference type="EMBL" id="KTB31804.1"/>
    </source>
</evidence>
<proteinExistence type="predicted"/>